<evidence type="ECO:0000259" key="10">
    <source>
        <dbReference type="Pfam" id="PF04560"/>
    </source>
</evidence>
<dbReference type="EC" id="2.7.7.6" evidence="6 8"/>
<dbReference type="Gene3D" id="2.30.150.10">
    <property type="entry name" value="DNA-directed RNA polymerase, beta subunit, external 1 domain"/>
    <property type="match status" value="1"/>
</dbReference>
<keyword evidence="3 6" id="KW-0548">Nucleotidyltransferase</keyword>
<sequence>MSLNFSGGNPQKPSRKFFTHIEEVMDMPNLIEAQLRSYKWFWEKGLKELFEEINSIKDFTGKNLELFFGDYFLDKPKYDEKTAKERNTTFEAPLYVSVKLVNKVTNKTKTQDVYLGDFPLMTPRGTFVINGVERVVVSQLVKSPGVFFTGEAARSRNWYGAKIIPNRGAWLELETDINGVISVKIDRKRRIPVSALLRVFKYGSDEEILAAFADIDTNPDMRYIQNTLEKDPSKNPDEGFKEVYKRIRPGDLATVDNARSLIEAMFFQSDRYDLSEVGRYKLNQRLNIKDREDRILTKEDLTDIIREVVRLNNSQESWDDIDHLSNRRVRSVGELIQGKFRIGLARMSRIAKDRMSLADIETVTPAQLIHVRPIVAVIQEFFSSSQLSQFMDQTNPLAELEHKRRLSAMGPGGLSRERAGFEVRDVHRSHYGRLCPITTPEGPNIGLVAHLASYARINDFGFIETPYRKVVKKDGKAQVTDELEYLDAYEEQFSVIAQANVKMDEKGFFTESRTSVRVHGEPSIAETSEINYVEVSPKQIISVTTSLIPFLEHDDANRALMGSNMQRQAVSCIKPQSPVIGTGVEAKAAYDSGQVVIAESDGTVLSVTGDKIVLSDGGKKKEYSLQKFVRSNTSTSINQHATVRKGQEIKAGTPIADGAAIEDGELALGQNMLVAFLSWEGGNYEDAILISSRVVEEDRYSSIHIEDFKVDVRDTKLGPEIITRDIPNVGEEKLKDLDENGVIRIGAQVKAGDILVGKITPKGETDLTAEEKLLRVIFGEKSRDVKDTSLTLPHGEYGKVVHIREFSREQGDKLPSGVIKSIQVSVAVLRKIQVGDKMAGRHGNKGVISQVIPVENMPFMADGTPVDIILNPLGVASRMNIGQILETHLGLAADKLGFKVATPPLDGVPEETIKEQLVKAGYPEDGKLVLYDGKTGQAFSEKVTVGIIYMLKLHHLVDDKMHARSTGPYSLITQQPLGGKAQFGGQRFGEMEVWALEGYGAAHTLQEMLTIKSDDVVGRAKTYESIVKGEPIKKPNVPESFRVLVKELQSLCLNVELVGEKLATDEVDQAGEIRQLATTDEGRLDDEKTIELVGEKVADKKRKGKK</sequence>
<evidence type="ECO:0000256" key="8">
    <source>
        <dbReference type="RuleBase" id="RU363031"/>
    </source>
</evidence>
<dbReference type="Proteomes" id="UP000177610">
    <property type="component" value="Unassembled WGS sequence"/>
</dbReference>
<dbReference type="InterPro" id="IPR015712">
    <property type="entry name" value="DNA-dir_RNA_pol_su2"/>
</dbReference>
<dbReference type="Gene3D" id="2.40.270.10">
    <property type="entry name" value="DNA-directed RNA polymerase, subunit 2, domain 6"/>
    <property type="match status" value="2"/>
</dbReference>
<keyword evidence="4 6" id="KW-0804">Transcription</keyword>
<dbReference type="FunFam" id="3.90.1800.10:FF:000001">
    <property type="entry name" value="DNA-directed RNA polymerase subunit beta"/>
    <property type="match status" value="1"/>
</dbReference>
<comment type="catalytic activity">
    <reaction evidence="5 6 8">
        <text>RNA(n) + a ribonucleoside 5'-triphosphate = RNA(n+1) + diphosphate</text>
        <dbReference type="Rhea" id="RHEA:21248"/>
        <dbReference type="Rhea" id="RHEA-COMP:14527"/>
        <dbReference type="Rhea" id="RHEA-COMP:17342"/>
        <dbReference type="ChEBI" id="CHEBI:33019"/>
        <dbReference type="ChEBI" id="CHEBI:61557"/>
        <dbReference type="ChEBI" id="CHEBI:140395"/>
        <dbReference type="EC" id="2.7.7.6"/>
    </reaction>
</comment>
<dbReference type="InterPro" id="IPR007641">
    <property type="entry name" value="RNA_pol_Rpb2_7"/>
</dbReference>
<dbReference type="GO" id="GO:0003677">
    <property type="term" value="F:DNA binding"/>
    <property type="evidence" value="ECO:0007669"/>
    <property type="project" value="UniProtKB-UniRule"/>
</dbReference>
<evidence type="ECO:0000256" key="3">
    <source>
        <dbReference type="ARBA" id="ARBA00022695"/>
    </source>
</evidence>
<dbReference type="PANTHER" id="PTHR20856">
    <property type="entry name" value="DNA-DIRECTED RNA POLYMERASE I SUBUNIT 2"/>
    <property type="match status" value="1"/>
</dbReference>
<dbReference type="AlphaFoldDB" id="A0A1F5N7F3"/>
<evidence type="ECO:0000259" key="11">
    <source>
        <dbReference type="Pfam" id="PF04561"/>
    </source>
</evidence>
<dbReference type="PROSITE" id="PS01166">
    <property type="entry name" value="RNA_POL_BETA"/>
    <property type="match status" value="1"/>
</dbReference>
<feature type="domain" description="RNA polymerase Rpb2" evidence="13">
    <location>
        <begin position="389"/>
        <end position="457"/>
    </location>
</feature>
<dbReference type="NCBIfam" id="NF001616">
    <property type="entry name" value="PRK00405.1"/>
    <property type="match status" value="1"/>
</dbReference>
<evidence type="ECO:0000256" key="5">
    <source>
        <dbReference type="ARBA" id="ARBA00048552"/>
    </source>
</evidence>
<name>A0A1F5N7F3_9BACT</name>
<dbReference type="Gene3D" id="2.40.50.150">
    <property type="match status" value="1"/>
</dbReference>
<accession>A0A1F5N7F3</accession>
<protein>
    <recommendedName>
        <fullName evidence="6 8">DNA-directed RNA polymerase subunit beta</fullName>
        <shortName evidence="6">RNAP subunit beta</shortName>
        <ecNumber evidence="6 8">2.7.7.6</ecNumber>
    </recommendedName>
    <alternativeName>
        <fullName evidence="6">RNA polymerase subunit beta</fullName>
    </alternativeName>
    <alternativeName>
        <fullName evidence="6">Transcriptase subunit beta</fullName>
    </alternativeName>
</protein>
<evidence type="ECO:0000313" key="15">
    <source>
        <dbReference type="EMBL" id="OGE73586.1"/>
    </source>
</evidence>
<keyword evidence="2 6" id="KW-0808">Transferase</keyword>
<comment type="subunit">
    <text evidence="6 8">The RNAP catalytic core consists of 2 alpha, 1 beta, 1 beta' and 1 omega subunit. When a sigma factor is associated with the core the holoenzyme is formed, which can initiate transcription.</text>
</comment>
<dbReference type="NCBIfam" id="TIGR02013">
    <property type="entry name" value="rpoB"/>
    <property type="match status" value="1"/>
</dbReference>
<feature type="domain" description="RNA polymerase beta subunit protrusion" evidence="12">
    <location>
        <begin position="29"/>
        <end position="374"/>
    </location>
</feature>
<evidence type="ECO:0000256" key="2">
    <source>
        <dbReference type="ARBA" id="ARBA00022679"/>
    </source>
</evidence>
<organism evidence="15 16">
    <name type="scientific">Candidatus Doudnabacteria bacterium RIFCSPHIGHO2_01_FULL_41_86</name>
    <dbReference type="NCBI Taxonomy" id="1817821"/>
    <lineage>
        <taxon>Bacteria</taxon>
        <taxon>Candidatus Doudnaibacteriota</taxon>
    </lineage>
</organism>
<dbReference type="Pfam" id="PF00562">
    <property type="entry name" value="RNA_pol_Rpb2_6"/>
    <property type="match status" value="1"/>
</dbReference>
<feature type="domain" description="RNA polymerase Rpb2" evidence="10">
    <location>
        <begin position="984"/>
        <end position="1058"/>
    </location>
</feature>
<comment type="function">
    <text evidence="6 8">DNA-dependent RNA polymerase catalyzes the transcription of DNA into RNA using the four ribonucleoside triphosphates as substrates.</text>
</comment>
<dbReference type="InterPro" id="IPR007642">
    <property type="entry name" value="RNA_pol_Rpb2_2"/>
</dbReference>
<dbReference type="InterPro" id="IPR007121">
    <property type="entry name" value="RNA_pol_bsu_CS"/>
</dbReference>
<dbReference type="HAMAP" id="MF_01321">
    <property type="entry name" value="RNApol_bact_RpoB"/>
    <property type="match status" value="1"/>
</dbReference>
<dbReference type="InterPro" id="IPR037033">
    <property type="entry name" value="DNA-dir_RNAP_su2_hyb_sf"/>
</dbReference>
<evidence type="ECO:0000256" key="4">
    <source>
        <dbReference type="ARBA" id="ARBA00023163"/>
    </source>
</evidence>
<comment type="caution">
    <text evidence="15">The sequence shown here is derived from an EMBL/GenBank/DDBJ whole genome shotgun (WGS) entry which is preliminary data.</text>
</comment>
<dbReference type="STRING" id="1817821.A2717_03035"/>
<dbReference type="Pfam" id="PF04563">
    <property type="entry name" value="RNA_pol_Rpb2_1"/>
    <property type="match status" value="1"/>
</dbReference>
<dbReference type="InterPro" id="IPR042107">
    <property type="entry name" value="DNA-dir_RNA_pol_bsu_ext_1_sf"/>
</dbReference>
<gene>
    <name evidence="6" type="primary">rpoB</name>
    <name evidence="15" type="ORF">A2717_03035</name>
</gene>
<evidence type="ECO:0000313" key="16">
    <source>
        <dbReference type="Proteomes" id="UP000177610"/>
    </source>
</evidence>
<dbReference type="Pfam" id="PF04561">
    <property type="entry name" value="RNA_pol_Rpb2_2"/>
    <property type="match status" value="1"/>
</dbReference>
<proteinExistence type="inferred from homology"/>
<dbReference type="CDD" id="cd00653">
    <property type="entry name" value="RNA_pol_B_RPB2"/>
    <property type="match status" value="1"/>
</dbReference>
<feature type="domain" description="DNA-directed RNA polymerase subunit 2 hybrid-binding" evidence="9">
    <location>
        <begin position="598"/>
        <end position="982"/>
    </location>
</feature>
<dbReference type="Gene3D" id="3.90.1110.10">
    <property type="entry name" value="RNA polymerase Rpb2, domain 2"/>
    <property type="match status" value="1"/>
</dbReference>
<dbReference type="InterPro" id="IPR007645">
    <property type="entry name" value="RNA_pol_Rpb2_3"/>
</dbReference>
<evidence type="ECO:0000259" key="14">
    <source>
        <dbReference type="Pfam" id="PF10385"/>
    </source>
</evidence>
<feature type="domain" description="RNA polymerase Rpb2" evidence="11">
    <location>
        <begin position="143"/>
        <end position="330"/>
    </location>
</feature>
<dbReference type="Gene3D" id="2.40.50.100">
    <property type="match status" value="1"/>
</dbReference>
<evidence type="ECO:0000256" key="1">
    <source>
        <dbReference type="ARBA" id="ARBA00022478"/>
    </source>
</evidence>
<evidence type="ECO:0000256" key="6">
    <source>
        <dbReference type="HAMAP-Rule" id="MF_01321"/>
    </source>
</evidence>
<evidence type="ECO:0000259" key="13">
    <source>
        <dbReference type="Pfam" id="PF04565"/>
    </source>
</evidence>
<dbReference type="InterPro" id="IPR019462">
    <property type="entry name" value="DNA-dir_RNA_pol_bsu_external_1"/>
</dbReference>
<dbReference type="InterPro" id="IPR037034">
    <property type="entry name" value="RNA_pol_Rpb2_2_sf"/>
</dbReference>
<dbReference type="InterPro" id="IPR014724">
    <property type="entry name" value="RNA_pol_RPB2_OB-fold"/>
</dbReference>
<dbReference type="Pfam" id="PF04565">
    <property type="entry name" value="RNA_pol_Rpb2_3"/>
    <property type="match status" value="1"/>
</dbReference>
<dbReference type="InterPro" id="IPR007120">
    <property type="entry name" value="DNA-dir_RNAP_su2_dom"/>
</dbReference>
<dbReference type="GO" id="GO:0032549">
    <property type="term" value="F:ribonucleoside binding"/>
    <property type="evidence" value="ECO:0007669"/>
    <property type="project" value="InterPro"/>
</dbReference>
<dbReference type="Pfam" id="PF04560">
    <property type="entry name" value="RNA_pol_Rpb2_7"/>
    <property type="match status" value="1"/>
</dbReference>
<evidence type="ECO:0000256" key="7">
    <source>
        <dbReference type="RuleBase" id="RU000434"/>
    </source>
</evidence>
<evidence type="ECO:0000259" key="9">
    <source>
        <dbReference type="Pfam" id="PF00562"/>
    </source>
</evidence>
<keyword evidence="1 6" id="KW-0240">DNA-directed RNA polymerase</keyword>
<dbReference type="Gene3D" id="3.90.1100.10">
    <property type="match status" value="1"/>
</dbReference>
<feature type="domain" description="DNA-directed RNA polymerase beta subunit external 1" evidence="14">
    <location>
        <begin position="467"/>
        <end position="536"/>
    </location>
</feature>
<dbReference type="GO" id="GO:0003899">
    <property type="term" value="F:DNA-directed RNA polymerase activity"/>
    <property type="evidence" value="ECO:0007669"/>
    <property type="project" value="UniProtKB-UniRule"/>
</dbReference>
<comment type="similarity">
    <text evidence="6 7">Belongs to the RNA polymerase beta chain family.</text>
</comment>
<dbReference type="SUPFAM" id="SSF64484">
    <property type="entry name" value="beta and beta-prime subunits of DNA dependent RNA-polymerase"/>
    <property type="match status" value="1"/>
</dbReference>
<dbReference type="Pfam" id="PF10385">
    <property type="entry name" value="RNA_pol_Rpb2_45"/>
    <property type="match status" value="1"/>
</dbReference>
<dbReference type="GO" id="GO:0006351">
    <property type="term" value="P:DNA-templated transcription"/>
    <property type="evidence" value="ECO:0007669"/>
    <property type="project" value="UniProtKB-UniRule"/>
</dbReference>
<reference evidence="15 16" key="1">
    <citation type="journal article" date="2016" name="Nat. Commun.">
        <title>Thousands of microbial genomes shed light on interconnected biogeochemical processes in an aquifer system.</title>
        <authorList>
            <person name="Anantharaman K."/>
            <person name="Brown C.T."/>
            <person name="Hug L.A."/>
            <person name="Sharon I."/>
            <person name="Castelle C.J."/>
            <person name="Probst A.J."/>
            <person name="Thomas B.C."/>
            <person name="Singh A."/>
            <person name="Wilkins M.J."/>
            <person name="Karaoz U."/>
            <person name="Brodie E.L."/>
            <person name="Williams K.H."/>
            <person name="Hubbard S.S."/>
            <person name="Banfield J.F."/>
        </authorList>
    </citation>
    <scope>NUCLEOTIDE SEQUENCE [LARGE SCALE GENOMIC DNA]</scope>
</reference>
<dbReference type="GO" id="GO:0000428">
    <property type="term" value="C:DNA-directed RNA polymerase complex"/>
    <property type="evidence" value="ECO:0007669"/>
    <property type="project" value="UniProtKB-KW"/>
</dbReference>
<evidence type="ECO:0000259" key="12">
    <source>
        <dbReference type="Pfam" id="PF04563"/>
    </source>
</evidence>
<dbReference type="InterPro" id="IPR010243">
    <property type="entry name" value="RNA_pol_bsu_bac"/>
</dbReference>
<dbReference type="EMBL" id="MFEH01000007">
    <property type="protein sequence ID" value="OGE73586.1"/>
    <property type="molecule type" value="Genomic_DNA"/>
</dbReference>
<dbReference type="Gene3D" id="3.90.1800.10">
    <property type="entry name" value="RNA polymerase alpha subunit dimerisation domain"/>
    <property type="match status" value="1"/>
</dbReference>
<dbReference type="InterPro" id="IPR007644">
    <property type="entry name" value="RNA_pol_bsu_protrusion"/>
</dbReference>